<evidence type="ECO:0000313" key="2">
    <source>
        <dbReference type="EMBL" id="MBU5625496.1"/>
    </source>
</evidence>
<feature type="transmembrane region" description="Helical" evidence="1">
    <location>
        <begin position="298"/>
        <end position="319"/>
    </location>
</feature>
<keyword evidence="3" id="KW-1185">Reference proteome</keyword>
<feature type="transmembrane region" description="Helical" evidence="1">
    <location>
        <begin position="12"/>
        <end position="31"/>
    </location>
</feature>
<feature type="transmembrane region" description="Helical" evidence="1">
    <location>
        <begin position="370"/>
        <end position="394"/>
    </location>
</feature>
<reference evidence="2 3" key="1">
    <citation type="submission" date="2021-06" db="EMBL/GenBank/DDBJ databases">
        <authorList>
            <person name="Sun Q."/>
            <person name="Li D."/>
        </authorList>
    </citation>
    <scope>NUCLEOTIDE SEQUENCE [LARGE SCALE GENOMIC DNA]</scope>
    <source>
        <strain evidence="2 3">MSJ-2</strain>
    </source>
</reference>
<accession>A0ABS6F743</accession>
<keyword evidence="1" id="KW-0472">Membrane</keyword>
<dbReference type="EMBL" id="JAHLQN010000001">
    <property type="protein sequence ID" value="MBU5625496.1"/>
    <property type="molecule type" value="Genomic_DNA"/>
</dbReference>
<feature type="transmembrane region" description="Helical" evidence="1">
    <location>
        <begin position="331"/>
        <end position="350"/>
    </location>
</feature>
<proteinExistence type="predicted"/>
<dbReference type="RefSeq" id="WP_216557410.1">
    <property type="nucleotide sequence ID" value="NZ_JAHLQN010000001.1"/>
</dbReference>
<sequence>MELLKWELRKIWQGGILAAIALLGALYYFLFPSFYIKYFCNGPASQAQFDLSAAWVERFGPTIEQSELPQIRAQLAEEIALFGTRAAAIPAAVEAGLTGYDAFLSFQNAYYEAVRVGNGQADMDTERLNYLIMENTNYYTITALEEFLQSYDGRAEPSRQDLLDIGYTDVMIRRLSALAQPDLRSGYLPSGMMDSTNEYAKGLAVWAVLSTVLLLSPTLVRDQLRRTRAMQWTSRRGRRILTAQMGAAGLSALALWAVSMTLYALPFLSKGPLVFRDCRLYSLWDGSAPWFNWTYGTYLLALMGLIFAISLTTAALTVFLSQYSANYVSMLLKSLPLFVVLGPLSAAWMLDRAFFFRPLWPKAQGCAWVFAGGEAVLAALLLSLGLGLCLLSCVRQRQRPL</sequence>
<keyword evidence="1" id="KW-0812">Transmembrane</keyword>
<feature type="transmembrane region" description="Helical" evidence="1">
    <location>
        <begin position="241"/>
        <end position="265"/>
    </location>
</feature>
<evidence type="ECO:0000313" key="3">
    <source>
        <dbReference type="Proteomes" id="UP000787672"/>
    </source>
</evidence>
<name>A0ABS6F743_9FIRM</name>
<dbReference type="Proteomes" id="UP000787672">
    <property type="component" value="Unassembled WGS sequence"/>
</dbReference>
<protein>
    <recommendedName>
        <fullName evidence="4">ABC transporter permease</fullName>
    </recommendedName>
</protein>
<gene>
    <name evidence="2" type="ORF">KQI82_00920</name>
</gene>
<evidence type="ECO:0000256" key="1">
    <source>
        <dbReference type="SAM" id="Phobius"/>
    </source>
</evidence>
<comment type="caution">
    <text evidence="2">The sequence shown here is derived from an EMBL/GenBank/DDBJ whole genome shotgun (WGS) entry which is preliminary data.</text>
</comment>
<keyword evidence="1" id="KW-1133">Transmembrane helix</keyword>
<feature type="transmembrane region" description="Helical" evidence="1">
    <location>
        <begin position="203"/>
        <end position="220"/>
    </location>
</feature>
<evidence type="ECO:0008006" key="4">
    <source>
        <dbReference type="Google" id="ProtNLM"/>
    </source>
</evidence>
<organism evidence="2 3">
    <name type="scientific">Dysosmobacter acutus</name>
    <dbReference type="NCBI Taxonomy" id="2841504"/>
    <lineage>
        <taxon>Bacteria</taxon>
        <taxon>Bacillati</taxon>
        <taxon>Bacillota</taxon>
        <taxon>Clostridia</taxon>
        <taxon>Eubacteriales</taxon>
        <taxon>Oscillospiraceae</taxon>
        <taxon>Dysosmobacter</taxon>
    </lineage>
</organism>